<feature type="chain" id="PRO_5033970742" description="Adhesin isopeptide-forming adherence domain-containing protein" evidence="2">
    <location>
        <begin position="36"/>
        <end position="783"/>
    </location>
</feature>
<feature type="region of interest" description="Disordered" evidence="1">
    <location>
        <begin position="669"/>
        <end position="783"/>
    </location>
</feature>
<keyword evidence="4" id="KW-0614">Plasmid</keyword>
<dbReference type="RefSeq" id="WP_012695393.1">
    <property type="nucleotide sequence ID" value="NC_012551.1"/>
</dbReference>
<dbReference type="NCBIfam" id="TIGR04226">
    <property type="entry name" value="RrgB_K2N_iso_D2"/>
    <property type="match status" value="1"/>
</dbReference>
<geneLocation type="plasmid" evidence="5">
    <name>pUCCLBBS449_A</name>
</geneLocation>
<feature type="compositionally biased region" description="Low complexity" evidence="1">
    <location>
        <begin position="698"/>
        <end position="734"/>
    </location>
</feature>
<feature type="region of interest" description="Disordered" evidence="1">
    <location>
        <begin position="523"/>
        <end position="551"/>
    </location>
</feature>
<reference evidence="4" key="1">
    <citation type="journal article" date="2009" name="Microbiology">
        <title>Characterization of four plasmids harboured in a Lactobacillus brevis strain encoding a novel bacteriocin, brevicin 925A, and construction of a shuttle vector for lactic acid bacteria and Escherichia coli.</title>
        <authorList>
            <person name="Wada T."/>
            <person name="Noda M."/>
            <person name="Kashiwabara F."/>
            <person name="Jeon H.J."/>
            <person name="Shirakawa A."/>
            <person name="Yabu H."/>
            <person name="Matoba Y."/>
            <person name="Kumagai T."/>
            <person name="Sugiyama M."/>
        </authorList>
    </citation>
    <scope>NUCLEOTIDE SEQUENCE</scope>
    <source>
        <strain evidence="4">925A</strain>
        <plasmid evidence="4">pLB925A04</plasmid>
    </source>
</reference>
<keyword evidence="2" id="KW-0732">Signal</keyword>
<evidence type="ECO:0000256" key="1">
    <source>
        <dbReference type="SAM" id="MobiDB-lite"/>
    </source>
</evidence>
<geneLocation type="plasmid" evidence="4">
    <name>pLB925A04</name>
</geneLocation>
<feature type="region of interest" description="Disordered" evidence="1">
    <location>
        <begin position="33"/>
        <end position="52"/>
    </location>
</feature>
<feature type="signal peptide" evidence="2">
    <location>
        <begin position="1"/>
        <end position="35"/>
    </location>
</feature>
<geneLocation type="plasmid" evidence="6">
    <name>pucclbbs449_a</name>
</geneLocation>
<dbReference type="EMBL" id="AB370337">
    <property type="protein sequence ID" value="BAH56411.1"/>
    <property type="molecule type" value="Genomic_DNA"/>
</dbReference>
<evidence type="ECO:0000256" key="2">
    <source>
        <dbReference type="SAM" id="SignalP"/>
    </source>
</evidence>
<evidence type="ECO:0000313" key="5">
    <source>
        <dbReference type="EMBL" id="QCZ54430.1"/>
    </source>
</evidence>
<dbReference type="Pfam" id="PF17998">
    <property type="entry name" value="AgI_II_C2"/>
    <property type="match status" value="1"/>
</dbReference>
<organism evidence="4">
    <name type="scientific">Levilactobacillus brevis</name>
    <name type="common">Lactobacillus brevis</name>
    <dbReference type="NCBI Taxonomy" id="1580"/>
    <lineage>
        <taxon>Bacteria</taxon>
        <taxon>Bacillati</taxon>
        <taxon>Bacillota</taxon>
        <taxon>Bacilli</taxon>
        <taxon>Lactobacillales</taxon>
        <taxon>Lactobacillaceae</taxon>
        <taxon>Levilactobacillus</taxon>
    </lineage>
</organism>
<feature type="region of interest" description="Disordered" evidence="1">
    <location>
        <begin position="338"/>
        <end position="363"/>
    </location>
</feature>
<feature type="compositionally biased region" description="Low complexity" evidence="1">
    <location>
        <begin position="673"/>
        <end position="689"/>
    </location>
</feature>
<feature type="compositionally biased region" description="Basic and acidic residues" evidence="1">
    <location>
        <begin position="416"/>
        <end position="425"/>
    </location>
</feature>
<evidence type="ECO:0000259" key="3">
    <source>
        <dbReference type="Pfam" id="PF17998"/>
    </source>
</evidence>
<dbReference type="Gene3D" id="2.60.40.740">
    <property type="match status" value="2"/>
</dbReference>
<feature type="domain" description="Adhesin isopeptide-forming adherence" evidence="3">
    <location>
        <begin position="342"/>
        <end position="532"/>
    </location>
</feature>
<sequence length="783" mass="83018">MRSKVRNLCKTAFILTAILGSASVSMGINTNQAHADGKTPSKIDSKTPFPDGTKQGLLLSPDTEDTPVSVNYTGDSAKNVTLKTIKAGGGTYASFNQKYGSQLASFSMATGDSELKGISFTAQYGVVGKTTSGDPVTAKVEISNMQRALSWQNGNINSSVYSPGIEFSNNLYNGFDTKGIQSMDFKITFTDQKTNKDIEFNKDAYISWNSLNPNATNPYGNGHAVEAVAYLNNDGNNDSYVTKDSVIEQYKSPIDSSLTLTGGSKTPNQSYDDVVAEDAIGAAGFDKHSVSYLLTGTTQEFSINSFNPSSFNASPVLSKSNGQDYWFAPSTATVFTPTPDKPSKKVVDPDTKADMDKQQVKDGQKLQYQVSQKVGYLGQDTLERYTAMDWKDKLPAQFTYKSAYLVDEKGNKVTESTFKTDKTDKTNSTNKASDSSSSSSSSSSSNSSSSNSSSSDNSKTTDWAGTATFDKATNTVDYSASADFLKAMPMNGETYTLVIDGVVDSGGKASTLTNTGDVIIDGNSQETNTVTDNTVPPTASKLSKTVTDTSGKTGTTGNVEAGKDYSYTLTADITDKYAINSLDISDPLASVQEYKGATVTSDGKDVTSDGTLNFDKSTNTVDWKAKTPKDFSGKKLLMKITVQLNKDADLSKYIGTDGKISIPNVATLDVDGSKTPSNPTSVTPPTVKPTAHKFVQLTGDTPDSTGTDSDSTSDSTDNNSSSSSDSNNSSSNDTSESKDSDNSSSNDTSESKNSDTFSSSNSNSDSNASSSTKTSNSDSTSTK</sequence>
<evidence type="ECO:0000313" key="4">
    <source>
        <dbReference type="EMBL" id="BAH56411.1"/>
    </source>
</evidence>
<feature type="compositionally biased region" description="Low complexity" evidence="1">
    <location>
        <begin position="426"/>
        <end position="458"/>
    </location>
</feature>
<evidence type="ECO:0000313" key="6">
    <source>
        <dbReference type="Proteomes" id="UP000307074"/>
    </source>
</evidence>
<dbReference type="InterPro" id="IPR026466">
    <property type="entry name" value="Fim_isopep_form_D2_dom"/>
</dbReference>
<protein>
    <recommendedName>
        <fullName evidence="3">Adhesin isopeptide-forming adherence domain-containing protein</fullName>
    </recommendedName>
</protein>
<dbReference type="InterPro" id="IPR026345">
    <property type="entry name" value="Adh_isopep-form_adh_dom"/>
</dbReference>
<dbReference type="Proteomes" id="UP000307074">
    <property type="component" value="Plasmid pUCCLBBS449_A"/>
</dbReference>
<feature type="compositionally biased region" description="Low complexity" evidence="1">
    <location>
        <begin position="754"/>
        <end position="783"/>
    </location>
</feature>
<gene>
    <name evidence="5" type="ORF">UCCLBBS449_pA0024</name>
</gene>
<feature type="compositionally biased region" description="Low complexity" evidence="1">
    <location>
        <begin position="527"/>
        <end position="551"/>
    </location>
</feature>
<name>C0SQM9_LEVBR</name>
<dbReference type="EMBL" id="CP031199">
    <property type="protein sequence ID" value="QCZ54430.1"/>
    <property type="molecule type" value="Genomic_DNA"/>
</dbReference>
<feature type="compositionally biased region" description="Basic and acidic residues" evidence="1">
    <location>
        <begin position="341"/>
        <end position="363"/>
    </location>
</feature>
<proteinExistence type="predicted"/>
<reference evidence="5 6" key="2">
    <citation type="submission" date="2018-07" db="EMBL/GenBank/DDBJ databases">
        <authorList>
            <person name="Feyereisen M."/>
        </authorList>
    </citation>
    <scope>NUCLEOTIDE SEQUENCE [LARGE SCALE GENOMIC DNA]</scope>
    <source>
        <strain evidence="5 6">UCCLBBS449</strain>
        <plasmid evidence="5">pUCCLBBS449_A</plasmid>
        <plasmid evidence="6">pucclbbs449_a</plasmid>
    </source>
</reference>
<dbReference type="AlphaFoldDB" id="C0SQM9"/>
<feature type="compositionally biased region" description="Basic and acidic residues" evidence="1">
    <location>
        <begin position="35"/>
        <end position="45"/>
    </location>
</feature>
<feature type="region of interest" description="Disordered" evidence="1">
    <location>
        <begin position="416"/>
        <end position="461"/>
    </location>
</feature>
<accession>C0SQM9</accession>